<sequence>MAATLLLRSSCIPPDGIDDAINRSKGKGGEIDEGLARSSATVANDGNGDVYDDVSVLRAPSTARSSGTLTAATSTSAISNSGMMGYSHNSDESAFRGRKSSTSFASSHARNRNINNDNLDDFEYIASQPIQCDISLIPRLPITTINDDSIGNPFNDTKEHTQNNDNTHRRQQRKQRGGRRAGTVLHFPRQPFHPCGMNNVIVIDQLLPTSSTHNLHGSGSTDESYLLSLTQCVVNIEHDGITTTNPTYLDASLLPVLASPSTFQFSFRNRQNKLHSTDHISYERLALGAVAVGEIHVAFDYSLALEYYHEIFHPSHDDTTHQNHEQEATTCDHVKSTSFSNNTTFSSSSKSSSFIKYDATSHPNGEMNEAVASLRQSIMNESLFLTKALLALGCMGIVFIIALIWAIRRIMNDKAKRFRGRRNIRRLVVNDGVPREIGLEQPSLDTAHGRHSGSDQDATSPLMSPLRMSTHRNDDIVLPMQASASDAIDNGARTIHETLHLISPSTPSHQATKSIHPTQSVEECSSTKSLRHWYEDYLSPPGKPNKHPHGRSHSDVNDVVSSFNLAPTATSAEESGSTAVKGNSPIEDDVALQLSLQMDSSLFADDVSLDGCGENAQLPVTLSLLDACDDFPDESTANNEEDSSRASAVDPEVTQDLCNITHSSCPSSTCNAVEDGSSQSCLDDIANQMQDETVCDVYLPGSNAIGLGQTLVYESSLLVACDDFPKDSTENDDDDSCRGSVSDPEMTEDQCNVTLSSCPSPNNVAEDELLCDVDLEGSNATGLGQKLVDVCSLLDACDDVLKHSAVYVKVPRSRESVSDPEMIEDQCNATLSCCPSTTCNVAEDEKFSLDEGANHTQEESVCDFDLPGSATTNLSSSAVCLPKIKIEQSPCRFAAELVERATGTKAPSPDAALNDFSTLLAQRAFEIETGKSVPAIKKNSFVSSLAKRVADVETLRISPSIAQKEAGSPDVTPASNQHKRKPLTPLGSCESSQSGITSDEFLSDYW</sequence>
<feature type="transmembrane region" description="Helical" evidence="2">
    <location>
        <begin position="384"/>
        <end position="407"/>
    </location>
</feature>
<proteinExistence type="predicted"/>
<feature type="region of interest" description="Disordered" evidence="1">
    <location>
        <begin position="79"/>
        <end position="98"/>
    </location>
</feature>
<name>A0ABD3N0K8_9STRA</name>
<evidence type="ECO:0000313" key="4">
    <source>
        <dbReference type="Proteomes" id="UP001530293"/>
    </source>
</evidence>
<dbReference type="Proteomes" id="UP001530293">
    <property type="component" value="Unassembled WGS sequence"/>
</dbReference>
<organism evidence="3 4">
    <name type="scientific">Discostella pseudostelligera</name>
    <dbReference type="NCBI Taxonomy" id="259834"/>
    <lineage>
        <taxon>Eukaryota</taxon>
        <taxon>Sar</taxon>
        <taxon>Stramenopiles</taxon>
        <taxon>Ochrophyta</taxon>
        <taxon>Bacillariophyta</taxon>
        <taxon>Coscinodiscophyceae</taxon>
        <taxon>Thalassiosirophycidae</taxon>
        <taxon>Stephanodiscales</taxon>
        <taxon>Stephanodiscaceae</taxon>
        <taxon>Discostella</taxon>
    </lineage>
</organism>
<feature type="compositionally biased region" description="Basic and acidic residues" evidence="1">
    <location>
        <begin position="156"/>
        <end position="168"/>
    </location>
</feature>
<evidence type="ECO:0000313" key="3">
    <source>
        <dbReference type="EMBL" id="KAL3769645.1"/>
    </source>
</evidence>
<feature type="region of interest" description="Disordered" evidence="1">
    <location>
        <begin position="440"/>
        <end position="464"/>
    </location>
</feature>
<keyword evidence="2" id="KW-0812">Transmembrane</keyword>
<feature type="region of interest" description="Disordered" evidence="1">
    <location>
        <begin position="727"/>
        <end position="746"/>
    </location>
</feature>
<keyword evidence="2" id="KW-0472">Membrane</keyword>
<dbReference type="AlphaFoldDB" id="A0ABD3N0K8"/>
<evidence type="ECO:0000256" key="1">
    <source>
        <dbReference type="SAM" id="MobiDB-lite"/>
    </source>
</evidence>
<dbReference type="EMBL" id="JALLBG020000053">
    <property type="protein sequence ID" value="KAL3769645.1"/>
    <property type="molecule type" value="Genomic_DNA"/>
</dbReference>
<keyword evidence="4" id="KW-1185">Reference proteome</keyword>
<feature type="region of interest" description="Disordered" evidence="1">
    <location>
        <begin position="503"/>
        <end position="557"/>
    </location>
</feature>
<keyword evidence="2" id="KW-1133">Transmembrane helix</keyword>
<feature type="region of interest" description="Disordered" evidence="1">
    <location>
        <begin position="148"/>
        <end position="180"/>
    </location>
</feature>
<accession>A0ABD3N0K8</accession>
<feature type="region of interest" description="Disordered" evidence="1">
    <location>
        <begin position="960"/>
        <end position="1006"/>
    </location>
</feature>
<evidence type="ECO:0000256" key="2">
    <source>
        <dbReference type="SAM" id="Phobius"/>
    </source>
</evidence>
<reference evidence="3 4" key="1">
    <citation type="submission" date="2024-10" db="EMBL/GenBank/DDBJ databases">
        <title>Updated reference genomes for cyclostephanoid diatoms.</title>
        <authorList>
            <person name="Roberts W.R."/>
            <person name="Alverson A.J."/>
        </authorList>
    </citation>
    <scope>NUCLEOTIDE SEQUENCE [LARGE SCALE GENOMIC DNA]</scope>
    <source>
        <strain evidence="3 4">AJA232-27</strain>
    </source>
</reference>
<comment type="caution">
    <text evidence="3">The sequence shown here is derived from an EMBL/GenBank/DDBJ whole genome shotgun (WGS) entry which is preliminary data.</text>
</comment>
<protein>
    <submittedName>
        <fullName evidence="3">Uncharacterized protein</fullName>
    </submittedName>
</protein>
<feature type="compositionally biased region" description="Basic residues" evidence="1">
    <location>
        <begin position="169"/>
        <end position="179"/>
    </location>
</feature>
<gene>
    <name evidence="3" type="ORF">ACHAWU_010249</name>
</gene>
<feature type="compositionally biased region" description="Polar residues" evidence="1">
    <location>
        <begin position="503"/>
        <end position="528"/>
    </location>
</feature>